<dbReference type="PANTHER" id="PTHR10809">
    <property type="entry name" value="VESICLE-ASSOCIATED MEMBRANE PROTEIN-ASSOCIATED PROTEIN"/>
    <property type="match status" value="1"/>
</dbReference>
<gene>
    <name evidence="10" type="ORF">SeLEV6574_g02397</name>
</gene>
<dbReference type="GO" id="GO:0005634">
    <property type="term" value="C:nucleus"/>
    <property type="evidence" value="ECO:0007669"/>
    <property type="project" value="UniProtKB-UniRule"/>
</dbReference>
<evidence type="ECO:0000256" key="3">
    <source>
        <dbReference type="ARBA" id="ARBA00022692"/>
    </source>
</evidence>
<dbReference type="VEuPathDB" id="FungiDB:SeMB42_g00205"/>
<feature type="compositionally biased region" description="Basic residues" evidence="7">
    <location>
        <begin position="767"/>
        <end position="776"/>
    </location>
</feature>
<dbReference type="OrthoDB" id="264603at2759"/>
<evidence type="ECO:0000256" key="5">
    <source>
        <dbReference type="ARBA" id="ARBA00023136"/>
    </source>
</evidence>
<dbReference type="InterPro" id="IPR008962">
    <property type="entry name" value="PapD-like_sf"/>
</dbReference>
<dbReference type="GO" id="GO:0003677">
    <property type="term" value="F:DNA binding"/>
    <property type="evidence" value="ECO:0007669"/>
    <property type="project" value="UniProtKB-UniRule"/>
</dbReference>
<dbReference type="SMART" id="SM00398">
    <property type="entry name" value="HMG"/>
    <property type="match status" value="1"/>
</dbReference>
<feature type="region of interest" description="Disordered" evidence="7">
    <location>
        <begin position="1"/>
        <end position="55"/>
    </location>
</feature>
<feature type="region of interest" description="Disordered" evidence="7">
    <location>
        <begin position="619"/>
        <end position="646"/>
    </location>
</feature>
<dbReference type="Gene3D" id="2.60.40.10">
    <property type="entry name" value="Immunoglobulins"/>
    <property type="match status" value="1"/>
</dbReference>
<protein>
    <recommendedName>
        <fullName evidence="12">HMG box domain-containing protein</fullName>
    </recommendedName>
</protein>
<evidence type="ECO:0000313" key="10">
    <source>
        <dbReference type="EMBL" id="TPX47888.1"/>
    </source>
</evidence>
<feature type="compositionally biased region" description="Acidic residues" evidence="7">
    <location>
        <begin position="270"/>
        <end position="285"/>
    </location>
</feature>
<dbReference type="GO" id="GO:0090158">
    <property type="term" value="P:endoplasmic reticulum membrane organization"/>
    <property type="evidence" value="ECO:0007669"/>
    <property type="project" value="TreeGrafter"/>
</dbReference>
<feature type="region of interest" description="Disordered" evidence="7">
    <location>
        <begin position="751"/>
        <end position="817"/>
    </location>
</feature>
<feature type="compositionally biased region" description="Polar residues" evidence="7">
    <location>
        <begin position="625"/>
        <end position="637"/>
    </location>
</feature>
<dbReference type="InterPro" id="IPR000535">
    <property type="entry name" value="MSP_dom"/>
</dbReference>
<dbReference type="PROSITE" id="PS50202">
    <property type="entry name" value="MSP"/>
    <property type="match status" value="1"/>
</dbReference>
<feature type="region of interest" description="Disordered" evidence="7">
    <location>
        <begin position="469"/>
        <end position="599"/>
    </location>
</feature>
<keyword evidence="5" id="KW-0472">Membrane</keyword>
<dbReference type="PROSITE" id="PS50118">
    <property type="entry name" value="HMG_BOX_2"/>
    <property type="match status" value="1"/>
</dbReference>
<feature type="compositionally biased region" description="Basic and acidic residues" evidence="7">
    <location>
        <begin position="249"/>
        <end position="261"/>
    </location>
</feature>
<comment type="subcellular location">
    <subcellularLocation>
        <location evidence="1">Membrane</location>
        <topology evidence="1">Single-pass type IV membrane protein</topology>
    </subcellularLocation>
</comment>
<feature type="region of interest" description="Disordered" evidence="7">
    <location>
        <begin position="241"/>
        <end position="310"/>
    </location>
</feature>
<feature type="compositionally biased region" description="Polar residues" evidence="7">
    <location>
        <begin position="526"/>
        <end position="539"/>
    </location>
</feature>
<feature type="compositionally biased region" description="Basic residues" evidence="7">
    <location>
        <begin position="154"/>
        <end position="168"/>
    </location>
</feature>
<proteinExistence type="inferred from homology"/>
<evidence type="ECO:0000259" key="9">
    <source>
        <dbReference type="PROSITE" id="PS50202"/>
    </source>
</evidence>
<dbReference type="GO" id="GO:0033149">
    <property type="term" value="F:FFAT motif binding"/>
    <property type="evidence" value="ECO:0007669"/>
    <property type="project" value="TreeGrafter"/>
</dbReference>
<dbReference type="GO" id="GO:0061817">
    <property type="term" value="P:endoplasmic reticulum-plasma membrane tethering"/>
    <property type="evidence" value="ECO:0007669"/>
    <property type="project" value="TreeGrafter"/>
</dbReference>
<feature type="compositionally biased region" description="Basic and acidic residues" evidence="7">
    <location>
        <begin position="751"/>
        <end position="766"/>
    </location>
</feature>
<feature type="compositionally biased region" description="Basic and acidic residues" evidence="7">
    <location>
        <begin position="588"/>
        <end position="599"/>
    </location>
</feature>
<evidence type="ECO:0000313" key="11">
    <source>
        <dbReference type="Proteomes" id="UP000320475"/>
    </source>
</evidence>
<evidence type="ECO:0008006" key="12">
    <source>
        <dbReference type="Google" id="ProtNLM"/>
    </source>
</evidence>
<evidence type="ECO:0000256" key="7">
    <source>
        <dbReference type="SAM" id="MobiDB-lite"/>
    </source>
</evidence>
<dbReference type="InterPro" id="IPR036910">
    <property type="entry name" value="HMG_box_dom_sf"/>
</dbReference>
<keyword evidence="6" id="KW-0539">Nucleus</keyword>
<evidence type="ECO:0000259" key="8">
    <source>
        <dbReference type="PROSITE" id="PS50118"/>
    </source>
</evidence>
<feature type="compositionally biased region" description="Polar residues" evidence="7">
    <location>
        <begin position="19"/>
        <end position="28"/>
    </location>
</feature>
<keyword evidence="6" id="KW-0238">DNA-binding</keyword>
<dbReference type="SUPFAM" id="SSF49354">
    <property type="entry name" value="PapD-like"/>
    <property type="match status" value="1"/>
</dbReference>
<feature type="domain" description="HMG box" evidence="8">
    <location>
        <begin position="173"/>
        <end position="243"/>
    </location>
</feature>
<dbReference type="InterPro" id="IPR009071">
    <property type="entry name" value="HMG_box_dom"/>
</dbReference>
<keyword evidence="4" id="KW-1133">Transmembrane helix</keyword>
<comment type="caution">
    <text evidence="10">The sequence shown here is derived from an EMBL/GenBank/DDBJ whole genome shotgun (WGS) entry which is preliminary data.</text>
</comment>
<dbReference type="VEuPathDB" id="FungiDB:SeMB42_g00206"/>
<comment type="similarity">
    <text evidence="2">Belongs to the VAMP-associated protein (VAP) (TC 9.B.17) family.</text>
</comment>
<dbReference type="InterPro" id="IPR016763">
    <property type="entry name" value="VAP"/>
</dbReference>
<feature type="compositionally biased region" description="Low complexity" evidence="7">
    <location>
        <begin position="540"/>
        <end position="552"/>
    </location>
</feature>
<accession>A0A507DAP5</accession>
<dbReference type="EMBL" id="QEAM01000066">
    <property type="protein sequence ID" value="TPX47888.1"/>
    <property type="molecule type" value="Genomic_DNA"/>
</dbReference>
<evidence type="ECO:0000256" key="4">
    <source>
        <dbReference type="ARBA" id="ARBA00022989"/>
    </source>
</evidence>
<dbReference type="PANTHER" id="PTHR10809:SF6">
    <property type="entry name" value="AT11025P-RELATED"/>
    <property type="match status" value="1"/>
</dbReference>
<dbReference type="Gene3D" id="1.10.30.10">
    <property type="entry name" value="High mobility group box domain"/>
    <property type="match status" value="1"/>
</dbReference>
<dbReference type="InterPro" id="IPR013783">
    <property type="entry name" value="Ig-like_fold"/>
</dbReference>
<dbReference type="GO" id="GO:0005886">
    <property type="term" value="C:plasma membrane"/>
    <property type="evidence" value="ECO:0007669"/>
    <property type="project" value="TreeGrafter"/>
</dbReference>
<feature type="compositionally biased region" description="Low complexity" evidence="7">
    <location>
        <begin position="484"/>
        <end position="495"/>
    </location>
</feature>
<dbReference type="SUPFAM" id="SSF47095">
    <property type="entry name" value="HMG-box"/>
    <property type="match status" value="1"/>
</dbReference>
<reference evidence="10 11" key="1">
    <citation type="journal article" date="2019" name="Sci. Rep.">
        <title>Comparative genomics of chytrid fungi reveal insights into the obligate biotrophic and pathogenic lifestyle of Synchytrium endobioticum.</title>
        <authorList>
            <person name="van de Vossenberg B.T.L.H."/>
            <person name="Warris S."/>
            <person name="Nguyen H.D.T."/>
            <person name="van Gent-Pelzer M.P.E."/>
            <person name="Joly D.L."/>
            <person name="van de Geest H.C."/>
            <person name="Bonants P.J.M."/>
            <person name="Smith D.S."/>
            <person name="Levesque C.A."/>
            <person name="van der Lee T.A.J."/>
        </authorList>
    </citation>
    <scope>NUCLEOTIDE SEQUENCE [LARGE SCALE GENOMIC DNA]</scope>
    <source>
        <strain evidence="10 11">LEV6574</strain>
    </source>
</reference>
<dbReference type="Pfam" id="PF00635">
    <property type="entry name" value="Motile_Sperm"/>
    <property type="match status" value="1"/>
</dbReference>
<sequence length="924" mass="101411">MQDQHQAEDDDFAADQQQPKSLASQSWTKEVEPEPSTSAKRDANQAGLSDDEQGYKRRCLDAEAKIQYYEQRHTQMSTELSNAEQIIGRLKLERKILLATIGELLGPNYNEEDTHSSQPDSLLLLNEDPPPVNADRHSPPPQQTVQPQSETPSRRSKKSSPAKSTRKRKPDEPKRPKNAYVFYCSEQRARMNQNDPMLQGKFTEFAKVMGPKWKALGHDEKQKYIEAAEVDKQRYRREMTEYQSSKVAEVSRQEEECHVAGDAENGVAEHEEEFEVDGEDGDVDAVGDALPTTGPSAPDLTHTPKSTMADTKDHAASSNFLALQPDNVLEFRRPFTQAVVKQSLKVINNLSDSGVAFKVKTTAPKQYCVRPNSGRIPAKGSVEVQVLLQTMKEDPPLDHKCKDKFLVQAIRVSDEVAQLDQDAFATKLAELWSEAENVRKSDPEGSGTEVLAEKKLRCAYLPALSSAGAGATGAHAAPPPPSHSNPSSSSNQPTPSQQPPSYSPPSYSASTVTKAASSPKHDAKPIQSQSNQQPLSNDRAQNAPQNQPSAAARDSSQPTPDHKTQQQAAHQQQSNTDHKTTVAITSESTEKELRETKEQVKRLQQAVEGYRSEIERLTNLRSRRTGASGSPSDTAGSGSHVANHGGGFGQAMVQGQGGLPYHIVALGLEKRDKSLARISEARAALVANRGRRGNTYLLKAHWTPNPFRPLHSVGEVARYTSSTIDRTTPMKCPVPPVLKVSPQVVEFDHDKYEESKEVPEAKEVKPSSKKKAKHAPSGRSSRTKAVEKDDSDEETSKKTSPMRPEPSRLSPRGAVDTGPFTAIAEKATEMLIDGICSSNQDTQLLLQLSHGGKGGANYWGDLLRMIIDGQIGGAGHVYRAILKTVEALWGDEFLENLSWPNTNIKTPMLCGIDERGSGGYRHRI</sequence>
<evidence type="ECO:0000256" key="2">
    <source>
        <dbReference type="ARBA" id="ARBA00008932"/>
    </source>
</evidence>
<feature type="region of interest" description="Disordered" evidence="7">
    <location>
        <begin position="107"/>
        <end position="180"/>
    </location>
</feature>
<dbReference type="GO" id="GO:0005789">
    <property type="term" value="C:endoplasmic reticulum membrane"/>
    <property type="evidence" value="ECO:0007669"/>
    <property type="project" value="InterPro"/>
</dbReference>
<dbReference type="Pfam" id="PF00505">
    <property type="entry name" value="HMG_box"/>
    <property type="match status" value="1"/>
</dbReference>
<evidence type="ECO:0000256" key="6">
    <source>
        <dbReference type="PROSITE-ProRule" id="PRU00267"/>
    </source>
</evidence>
<evidence type="ECO:0000256" key="1">
    <source>
        <dbReference type="ARBA" id="ARBA00004211"/>
    </source>
</evidence>
<organism evidence="10 11">
    <name type="scientific">Synchytrium endobioticum</name>
    <dbReference type="NCBI Taxonomy" id="286115"/>
    <lineage>
        <taxon>Eukaryota</taxon>
        <taxon>Fungi</taxon>
        <taxon>Fungi incertae sedis</taxon>
        <taxon>Chytridiomycota</taxon>
        <taxon>Chytridiomycota incertae sedis</taxon>
        <taxon>Chytridiomycetes</taxon>
        <taxon>Synchytriales</taxon>
        <taxon>Synchytriaceae</taxon>
        <taxon>Synchytrium</taxon>
    </lineage>
</organism>
<name>A0A507DAP5_9FUNG</name>
<feature type="domain" description="MSP" evidence="9">
    <location>
        <begin position="320"/>
        <end position="450"/>
    </location>
</feature>
<dbReference type="Proteomes" id="UP000320475">
    <property type="component" value="Unassembled WGS sequence"/>
</dbReference>
<feature type="DNA-binding region" description="HMG box" evidence="6">
    <location>
        <begin position="173"/>
        <end position="243"/>
    </location>
</feature>
<dbReference type="AlphaFoldDB" id="A0A507DAP5"/>
<keyword evidence="3" id="KW-0812">Transmembrane</keyword>